<protein>
    <submittedName>
        <fullName evidence="2">Uncharacterized protein</fullName>
    </submittedName>
</protein>
<sequence length="74" mass="7544">MEMERGGRAAGESGSGDGVGARDEPRARDGRERAGESSSGGATGSAGSWAEGAERSVRSVLTDPAYPSCRSDRL</sequence>
<proteinExistence type="predicted"/>
<feature type="compositionally biased region" description="Basic and acidic residues" evidence="1">
    <location>
        <begin position="20"/>
        <end position="35"/>
    </location>
</feature>
<organism evidence="2 3">
    <name type="scientific">Punica granatum</name>
    <name type="common">Pomegranate</name>
    <dbReference type="NCBI Taxonomy" id="22663"/>
    <lineage>
        <taxon>Eukaryota</taxon>
        <taxon>Viridiplantae</taxon>
        <taxon>Streptophyta</taxon>
        <taxon>Embryophyta</taxon>
        <taxon>Tracheophyta</taxon>
        <taxon>Spermatophyta</taxon>
        <taxon>Magnoliopsida</taxon>
        <taxon>eudicotyledons</taxon>
        <taxon>Gunneridae</taxon>
        <taxon>Pentapetalae</taxon>
        <taxon>rosids</taxon>
        <taxon>malvids</taxon>
        <taxon>Myrtales</taxon>
        <taxon>Lythraceae</taxon>
        <taxon>Punica</taxon>
    </lineage>
</organism>
<comment type="caution">
    <text evidence="2">The sequence shown here is derived from an EMBL/GenBank/DDBJ whole genome shotgun (WGS) entry which is preliminary data.</text>
</comment>
<accession>A0A2I0JNR6</accession>
<keyword evidence="3" id="KW-1185">Reference proteome</keyword>
<evidence type="ECO:0000313" key="3">
    <source>
        <dbReference type="Proteomes" id="UP000233551"/>
    </source>
</evidence>
<gene>
    <name evidence="2" type="ORF">CRG98_022011</name>
</gene>
<reference evidence="2 3" key="1">
    <citation type="submission" date="2017-11" db="EMBL/GenBank/DDBJ databases">
        <title>De-novo sequencing of pomegranate (Punica granatum L.) genome.</title>
        <authorList>
            <person name="Akparov Z."/>
            <person name="Amiraslanov A."/>
            <person name="Hajiyeva S."/>
            <person name="Abbasov M."/>
            <person name="Kaur K."/>
            <person name="Hamwieh A."/>
            <person name="Solovyev V."/>
            <person name="Salamov A."/>
            <person name="Braich B."/>
            <person name="Kosarev P."/>
            <person name="Mahmoud A."/>
            <person name="Hajiyev E."/>
            <person name="Babayeva S."/>
            <person name="Izzatullayeva V."/>
            <person name="Mammadov A."/>
            <person name="Mammadov A."/>
            <person name="Sharifova S."/>
            <person name="Ojaghi J."/>
            <person name="Eynullazada K."/>
            <person name="Bayramov B."/>
            <person name="Abdulazimova A."/>
            <person name="Shahmuradov I."/>
        </authorList>
    </citation>
    <scope>NUCLEOTIDE SEQUENCE [LARGE SCALE GENOMIC DNA]</scope>
    <source>
        <strain evidence="3">cv. AG2017</strain>
        <tissue evidence="2">Leaf</tissue>
    </source>
</reference>
<feature type="region of interest" description="Disordered" evidence="1">
    <location>
        <begin position="1"/>
        <end position="74"/>
    </location>
</feature>
<evidence type="ECO:0000256" key="1">
    <source>
        <dbReference type="SAM" id="MobiDB-lite"/>
    </source>
</evidence>
<dbReference type="AlphaFoldDB" id="A0A2I0JNR6"/>
<name>A0A2I0JNR6_PUNGR</name>
<dbReference type="EMBL" id="PGOL01001504">
    <property type="protein sequence ID" value="PKI57540.1"/>
    <property type="molecule type" value="Genomic_DNA"/>
</dbReference>
<feature type="compositionally biased region" description="Low complexity" evidence="1">
    <location>
        <begin position="36"/>
        <end position="51"/>
    </location>
</feature>
<evidence type="ECO:0000313" key="2">
    <source>
        <dbReference type="EMBL" id="PKI57540.1"/>
    </source>
</evidence>
<dbReference type="Proteomes" id="UP000233551">
    <property type="component" value="Unassembled WGS sequence"/>
</dbReference>